<dbReference type="Proteomes" id="UP001234581">
    <property type="component" value="Unassembled WGS sequence"/>
</dbReference>
<name>A0AAD8DJD4_9FUNG</name>
<dbReference type="EMBL" id="JARTCD010000001">
    <property type="protein sequence ID" value="KAJ8664095.1"/>
    <property type="molecule type" value="Genomic_DNA"/>
</dbReference>
<reference evidence="2 3" key="1">
    <citation type="submission" date="2023-03" db="EMBL/GenBank/DDBJ databases">
        <title>Genome sequence of Lichtheimia ornata CBS 291.66.</title>
        <authorList>
            <person name="Mohabir J.T."/>
            <person name="Shea T.P."/>
            <person name="Kurbessoian T."/>
            <person name="Berby B."/>
            <person name="Fontaine J."/>
            <person name="Livny J."/>
            <person name="Gnirke A."/>
            <person name="Stajich J.E."/>
            <person name="Cuomo C.A."/>
        </authorList>
    </citation>
    <scope>NUCLEOTIDE SEQUENCE [LARGE SCALE GENOMIC DNA]</scope>
    <source>
        <strain evidence="2">CBS 291.66</strain>
    </source>
</reference>
<accession>A0AAD8DJD4</accession>
<feature type="signal peptide" evidence="1">
    <location>
        <begin position="1"/>
        <end position="20"/>
    </location>
</feature>
<evidence type="ECO:0000313" key="3">
    <source>
        <dbReference type="Proteomes" id="UP001234581"/>
    </source>
</evidence>
<protein>
    <submittedName>
        <fullName evidence="2">Uncharacterized protein</fullName>
    </submittedName>
</protein>
<gene>
    <name evidence="2" type="ORF">O0I10_000373</name>
</gene>
<feature type="chain" id="PRO_5041897308" evidence="1">
    <location>
        <begin position="21"/>
        <end position="197"/>
    </location>
</feature>
<proteinExistence type="predicted"/>
<evidence type="ECO:0000256" key="1">
    <source>
        <dbReference type="SAM" id="SignalP"/>
    </source>
</evidence>
<dbReference type="GeneID" id="83207795"/>
<dbReference type="RefSeq" id="XP_058349007.1">
    <property type="nucleotide sequence ID" value="XM_058480484.1"/>
</dbReference>
<sequence>MHFSTVSIAALVAAAASVQAAPTGLGGLSDATSGLTDATSGLSAVTDLLNKIPGAESLTGLVDGDILKTLTGVISECKANGADDAATTAGTSVSSSVPKSAEGAKGIVQSLVESLYPGLSKATKNVDEIVAQVLGALGADKIGQDVLVDSLSTVDALTEKLGLGVGCLVEVIRKAVEEVVGAAKAQKLALPALDQLD</sequence>
<keyword evidence="3" id="KW-1185">Reference proteome</keyword>
<organism evidence="2 3">
    <name type="scientific">Lichtheimia ornata</name>
    <dbReference type="NCBI Taxonomy" id="688661"/>
    <lineage>
        <taxon>Eukaryota</taxon>
        <taxon>Fungi</taxon>
        <taxon>Fungi incertae sedis</taxon>
        <taxon>Mucoromycota</taxon>
        <taxon>Mucoromycotina</taxon>
        <taxon>Mucoromycetes</taxon>
        <taxon>Mucorales</taxon>
        <taxon>Lichtheimiaceae</taxon>
        <taxon>Lichtheimia</taxon>
    </lineage>
</organism>
<comment type="caution">
    <text evidence="2">The sequence shown here is derived from an EMBL/GenBank/DDBJ whole genome shotgun (WGS) entry which is preliminary data.</text>
</comment>
<keyword evidence="1" id="KW-0732">Signal</keyword>
<dbReference type="AlphaFoldDB" id="A0AAD8DJD4"/>
<evidence type="ECO:0000313" key="2">
    <source>
        <dbReference type="EMBL" id="KAJ8664095.1"/>
    </source>
</evidence>